<evidence type="ECO:0000256" key="1">
    <source>
        <dbReference type="SAM" id="MobiDB-lite"/>
    </source>
</evidence>
<name>A0ABN9X1Y8_9DINO</name>
<protein>
    <submittedName>
        <fullName evidence="2">Uncharacterized protein</fullName>
    </submittedName>
</protein>
<comment type="caution">
    <text evidence="2">The sequence shown here is derived from an EMBL/GenBank/DDBJ whole genome shotgun (WGS) entry which is preliminary data.</text>
</comment>
<organism evidence="2 3">
    <name type="scientific">Prorocentrum cordatum</name>
    <dbReference type="NCBI Taxonomy" id="2364126"/>
    <lineage>
        <taxon>Eukaryota</taxon>
        <taxon>Sar</taxon>
        <taxon>Alveolata</taxon>
        <taxon>Dinophyceae</taxon>
        <taxon>Prorocentrales</taxon>
        <taxon>Prorocentraceae</taxon>
        <taxon>Prorocentrum</taxon>
    </lineage>
</organism>
<reference evidence="2" key="1">
    <citation type="submission" date="2023-10" db="EMBL/GenBank/DDBJ databases">
        <authorList>
            <person name="Chen Y."/>
            <person name="Shah S."/>
            <person name="Dougan E. K."/>
            <person name="Thang M."/>
            <person name="Chan C."/>
        </authorList>
    </citation>
    <scope>NUCLEOTIDE SEQUENCE [LARGE SCALE GENOMIC DNA]</scope>
</reference>
<sequence>MDGSRFWAQARHFWSTGLQHAFQPLPAHRRAPLALSYASPRRVPSTRPRLLEMQADVCSSGPPRAWPSPRARCPLARPPRRAAARGAPRRGAQQPARGAAADAARGSARAEPARSARPSRTVADFADHLPSGVEDGPKGLSEEPISI</sequence>
<dbReference type="Proteomes" id="UP001189429">
    <property type="component" value="Unassembled WGS sequence"/>
</dbReference>
<feature type="region of interest" description="Disordered" evidence="1">
    <location>
        <begin position="57"/>
        <end position="147"/>
    </location>
</feature>
<gene>
    <name evidence="2" type="ORF">PCOR1329_LOCUS72665</name>
</gene>
<keyword evidence="3" id="KW-1185">Reference proteome</keyword>
<evidence type="ECO:0000313" key="3">
    <source>
        <dbReference type="Proteomes" id="UP001189429"/>
    </source>
</evidence>
<accession>A0ABN9X1Y8</accession>
<evidence type="ECO:0000313" key="2">
    <source>
        <dbReference type="EMBL" id="CAK0893281.1"/>
    </source>
</evidence>
<proteinExistence type="predicted"/>
<dbReference type="EMBL" id="CAUYUJ010019727">
    <property type="protein sequence ID" value="CAK0893281.1"/>
    <property type="molecule type" value="Genomic_DNA"/>
</dbReference>
<feature type="compositionally biased region" description="Low complexity" evidence="1">
    <location>
        <begin position="84"/>
        <end position="120"/>
    </location>
</feature>